<dbReference type="Pfam" id="PF04255">
    <property type="entry name" value="DUF433"/>
    <property type="match status" value="1"/>
</dbReference>
<dbReference type="InterPro" id="IPR009057">
    <property type="entry name" value="Homeodomain-like_sf"/>
</dbReference>
<dbReference type="PANTHER" id="PTHR34849">
    <property type="entry name" value="SSL5025 PROTEIN"/>
    <property type="match status" value="1"/>
</dbReference>
<evidence type="ECO:0000256" key="1">
    <source>
        <dbReference type="SAM" id="MobiDB-lite"/>
    </source>
</evidence>
<feature type="compositionally biased region" description="Basic and acidic residues" evidence="1">
    <location>
        <begin position="78"/>
        <end position="103"/>
    </location>
</feature>
<proteinExistence type="predicted"/>
<evidence type="ECO:0000313" key="2">
    <source>
        <dbReference type="EMBL" id="MDS0297001.1"/>
    </source>
</evidence>
<feature type="region of interest" description="Disordered" evidence="1">
    <location>
        <begin position="78"/>
        <end position="110"/>
    </location>
</feature>
<dbReference type="InterPro" id="IPR036388">
    <property type="entry name" value="WH-like_DNA-bd_sf"/>
</dbReference>
<evidence type="ECO:0000313" key="3">
    <source>
        <dbReference type="Proteomes" id="UP001254813"/>
    </source>
</evidence>
<gene>
    <name evidence="2" type="ORF">NDI79_22820</name>
</gene>
<comment type="caution">
    <text evidence="2">The sequence shown here is derived from an EMBL/GenBank/DDBJ whole genome shotgun (WGS) entry which is preliminary data.</text>
</comment>
<dbReference type="PANTHER" id="PTHR34849:SF1">
    <property type="entry name" value="SLR0770 PROTEIN"/>
    <property type="match status" value="1"/>
</dbReference>
<dbReference type="EMBL" id="JAMQOQ010000010">
    <property type="protein sequence ID" value="MDS0297001.1"/>
    <property type="molecule type" value="Genomic_DNA"/>
</dbReference>
<keyword evidence="3" id="KW-1185">Reference proteome</keyword>
<accession>A0ABU2G866</accession>
<dbReference type="SUPFAM" id="SSF46689">
    <property type="entry name" value="Homeodomain-like"/>
    <property type="match status" value="1"/>
</dbReference>
<sequence length="110" mass="12520">MATDRDADVPDPDHPRIVADEMFGGEPRIRGRRITVLDIYEQVKEGDGELSPDEFAETFQLAVADVYAALAYYHAHEEEMEDHREARDQASADLRERIPRDRPAGINPNE</sequence>
<dbReference type="Proteomes" id="UP001254813">
    <property type="component" value="Unassembled WGS sequence"/>
</dbReference>
<name>A0ABU2G866_9EURY</name>
<dbReference type="RefSeq" id="WP_310930936.1">
    <property type="nucleotide sequence ID" value="NZ_JAMQOQ010000010.1"/>
</dbReference>
<dbReference type="Gene3D" id="1.10.10.10">
    <property type="entry name" value="Winged helix-like DNA-binding domain superfamily/Winged helix DNA-binding domain"/>
    <property type="match status" value="1"/>
</dbReference>
<organism evidence="2 3">
    <name type="scientific">Halogeometricum luteum</name>
    <dbReference type="NCBI Taxonomy" id="2950537"/>
    <lineage>
        <taxon>Archaea</taxon>
        <taxon>Methanobacteriati</taxon>
        <taxon>Methanobacteriota</taxon>
        <taxon>Stenosarchaea group</taxon>
        <taxon>Halobacteria</taxon>
        <taxon>Halobacteriales</taxon>
        <taxon>Haloferacaceae</taxon>
        <taxon>Halogeometricum</taxon>
    </lineage>
</organism>
<protein>
    <submittedName>
        <fullName evidence="2">DUF433 domain-containing protein</fullName>
    </submittedName>
</protein>
<reference evidence="2 3" key="1">
    <citation type="submission" date="2022-06" db="EMBL/GenBank/DDBJ databases">
        <title>Halogeometricum sp. a new haloarchaeum isolate from saline soil.</title>
        <authorList>
            <person name="Strakova D."/>
            <person name="Galisteo C."/>
            <person name="Sanchez-Porro C."/>
            <person name="Ventosa A."/>
        </authorList>
    </citation>
    <scope>NUCLEOTIDE SEQUENCE [LARGE SCALE GENOMIC DNA]</scope>
    <source>
        <strain evidence="3">S3BR25-2</strain>
    </source>
</reference>
<dbReference type="InterPro" id="IPR007367">
    <property type="entry name" value="DUF433"/>
</dbReference>